<dbReference type="InterPro" id="IPR051807">
    <property type="entry name" value="Sec-metab_biosynth-assoc"/>
</dbReference>
<reference evidence="2 3" key="1">
    <citation type="submission" date="2015-05" db="EMBL/GenBank/DDBJ databases">
        <authorList>
            <person name="Wang D.B."/>
            <person name="Wang M."/>
        </authorList>
    </citation>
    <scope>NUCLEOTIDE SEQUENCE [LARGE SCALE GENOMIC DNA]</scope>
    <source>
        <strain evidence="2 3">IMCC 12053</strain>
    </source>
</reference>
<accession>A0A0N9ZZD1</accession>
<dbReference type="SUPFAM" id="SSF54909">
    <property type="entry name" value="Dimeric alpha+beta barrel"/>
    <property type="match status" value="1"/>
</dbReference>
<dbReference type="KEGG" id="cmar:IMCC12053_1742"/>
<dbReference type="Pfam" id="PF03795">
    <property type="entry name" value="YCII"/>
    <property type="match status" value="1"/>
</dbReference>
<comment type="similarity">
    <text evidence="1">Belongs to the YciI family.</text>
</comment>
<keyword evidence="3" id="KW-1185">Reference proteome</keyword>
<gene>
    <name evidence="2" type="ORF">IMCC12053_1742</name>
</gene>
<dbReference type="InterPro" id="IPR011008">
    <property type="entry name" value="Dimeric_a/b-barrel"/>
</dbReference>
<evidence type="ECO:0000313" key="3">
    <source>
        <dbReference type="Proteomes" id="UP000064920"/>
    </source>
</evidence>
<dbReference type="Gene3D" id="3.30.70.1060">
    <property type="entry name" value="Dimeric alpha+beta barrel"/>
    <property type="match status" value="1"/>
</dbReference>
<dbReference type="STRING" id="1397108.IMCC12053_1742"/>
<dbReference type="OrthoDB" id="2293521at2"/>
<protein>
    <submittedName>
        <fullName evidence="2">YciL protein</fullName>
    </submittedName>
</protein>
<dbReference type="Proteomes" id="UP000064920">
    <property type="component" value="Chromosome"/>
</dbReference>
<dbReference type="RefSeq" id="WP_062218028.1">
    <property type="nucleotide sequence ID" value="NZ_CP012023.1"/>
</dbReference>
<dbReference type="AlphaFoldDB" id="A0A0N9ZZD1"/>
<dbReference type="InterPro" id="IPR005545">
    <property type="entry name" value="YCII"/>
</dbReference>
<organism evidence="2 3">
    <name type="scientific">Celeribacter marinus</name>
    <dbReference type="NCBI Taxonomy" id="1397108"/>
    <lineage>
        <taxon>Bacteria</taxon>
        <taxon>Pseudomonadati</taxon>
        <taxon>Pseudomonadota</taxon>
        <taxon>Alphaproteobacteria</taxon>
        <taxon>Rhodobacterales</taxon>
        <taxon>Roseobacteraceae</taxon>
        <taxon>Celeribacter</taxon>
    </lineage>
</organism>
<dbReference type="PANTHER" id="PTHR33606:SF3">
    <property type="entry name" value="PROTEIN YCII"/>
    <property type="match status" value="1"/>
</dbReference>
<dbReference type="EMBL" id="CP012023">
    <property type="protein sequence ID" value="ALI55689.1"/>
    <property type="molecule type" value="Genomic_DNA"/>
</dbReference>
<sequence>MKFALFCKDKSGALPIRKANRDAHLSYIDDSGVVDQAGPFLDEAGEMCGSLVILNVDTMDAAQAWASNDPYAKAGLFESVSIQVWKKVIGA</sequence>
<dbReference type="PATRIC" id="fig|1397108.4.peg.1779"/>
<name>A0A0N9ZZD1_9RHOB</name>
<proteinExistence type="inferred from homology"/>
<evidence type="ECO:0000313" key="2">
    <source>
        <dbReference type="EMBL" id="ALI55689.1"/>
    </source>
</evidence>
<evidence type="ECO:0000256" key="1">
    <source>
        <dbReference type="ARBA" id="ARBA00007689"/>
    </source>
</evidence>
<dbReference type="PANTHER" id="PTHR33606">
    <property type="entry name" value="PROTEIN YCII"/>
    <property type="match status" value="1"/>
</dbReference>